<dbReference type="PANTHER" id="PTHR13976">
    <property type="entry name" value="HETEROGENEOUS NUCLEAR RIBONUCLEOPROTEIN-RELATED"/>
    <property type="match status" value="1"/>
</dbReference>
<reference evidence="5 6" key="1">
    <citation type="submission" date="2024-02" db="EMBL/GenBank/DDBJ databases">
        <authorList>
            <person name="Chen Y."/>
            <person name="Shah S."/>
            <person name="Dougan E. K."/>
            <person name="Thang M."/>
            <person name="Chan C."/>
        </authorList>
    </citation>
    <scope>NUCLEOTIDE SEQUENCE [LARGE SCALE GENOMIC DNA]</scope>
</reference>
<evidence type="ECO:0000256" key="1">
    <source>
        <dbReference type="ARBA" id="ARBA00022737"/>
    </source>
</evidence>
<dbReference type="Pfam" id="PF00076">
    <property type="entry name" value="RRM_1"/>
    <property type="match status" value="1"/>
</dbReference>
<dbReference type="CDD" id="cd12254">
    <property type="entry name" value="RRM_hnRNPH_ESRPs_RBM12_like"/>
    <property type="match status" value="1"/>
</dbReference>
<organism evidence="5 6">
    <name type="scientific">Durusdinium trenchii</name>
    <dbReference type="NCBI Taxonomy" id="1381693"/>
    <lineage>
        <taxon>Eukaryota</taxon>
        <taxon>Sar</taxon>
        <taxon>Alveolata</taxon>
        <taxon>Dinophyceae</taxon>
        <taxon>Suessiales</taxon>
        <taxon>Symbiodiniaceae</taxon>
        <taxon>Durusdinium</taxon>
    </lineage>
</organism>
<evidence type="ECO:0000259" key="4">
    <source>
        <dbReference type="Pfam" id="PF00076"/>
    </source>
</evidence>
<sequence>MVSSKAAAQNERSSERNDKVDRKKAPVAPPGGDVLRLRGLPWSAGPAEIAQFLHEYGVKEKDVTMCVTESGRQDGHAWVVFPSKDISKKVLQEKQRATLGGRFIEFFQWKDHSKEKTQVTTTMKLYCGILKHFDAQRKCGYIYSPDAEADVGKMEIYAFKDVLERGQAAVGDALAFPLHWSPKGQPQASSPLIRIAAKKSYAHTGRLKLQEDSKAGFIECAEVTQVLGREVYVSPSMAQTLTSGCKVAFNCYLTSMPAAFARAPLDKANVPVCSELLPVDDAFTPPGPELHETCTAEGFEFRGGGEWMGAGAGAGASSAEQAG</sequence>
<feature type="compositionally biased region" description="Basic and acidic residues" evidence="3">
    <location>
        <begin position="12"/>
        <end position="24"/>
    </location>
</feature>
<proteinExistence type="predicted"/>
<evidence type="ECO:0000313" key="6">
    <source>
        <dbReference type="Proteomes" id="UP001642484"/>
    </source>
</evidence>
<gene>
    <name evidence="5" type="ORF">CCMP2556_LOCUS45830</name>
</gene>
<feature type="domain" description="RRM" evidence="4">
    <location>
        <begin position="36"/>
        <end position="104"/>
    </location>
</feature>
<protein>
    <recommendedName>
        <fullName evidence="4">RRM domain-containing protein</fullName>
    </recommendedName>
</protein>
<keyword evidence="6" id="KW-1185">Reference proteome</keyword>
<dbReference type="EMBL" id="CAXAMN010025595">
    <property type="protein sequence ID" value="CAK9096391.1"/>
    <property type="molecule type" value="Genomic_DNA"/>
</dbReference>
<feature type="compositionally biased region" description="Polar residues" evidence="3">
    <location>
        <begin position="1"/>
        <end position="11"/>
    </location>
</feature>
<name>A0ABP0R733_9DINO</name>
<evidence type="ECO:0000256" key="2">
    <source>
        <dbReference type="ARBA" id="ARBA00022884"/>
    </source>
</evidence>
<dbReference type="InterPro" id="IPR000504">
    <property type="entry name" value="RRM_dom"/>
</dbReference>
<keyword evidence="2" id="KW-0694">RNA-binding</keyword>
<dbReference type="InterPro" id="IPR050666">
    <property type="entry name" value="ESRP"/>
</dbReference>
<dbReference type="Proteomes" id="UP001642484">
    <property type="component" value="Unassembled WGS sequence"/>
</dbReference>
<comment type="caution">
    <text evidence="5">The sequence shown here is derived from an EMBL/GenBank/DDBJ whole genome shotgun (WGS) entry which is preliminary data.</text>
</comment>
<dbReference type="Gene3D" id="3.30.70.330">
    <property type="match status" value="1"/>
</dbReference>
<dbReference type="InterPro" id="IPR012677">
    <property type="entry name" value="Nucleotide-bd_a/b_plait_sf"/>
</dbReference>
<feature type="region of interest" description="Disordered" evidence="3">
    <location>
        <begin position="1"/>
        <end position="32"/>
    </location>
</feature>
<evidence type="ECO:0000256" key="3">
    <source>
        <dbReference type="SAM" id="MobiDB-lite"/>
    </source>
</evidence>
<dbReference type="InterPro" id="IPR035979">
    <property type="entry name" value="RBD_domain_sf"/>
</dbReference>
<keyword evidence="1" id="KW-0677">Repeat</keyword>
<accession>A0ABP0R733</accession>
<evidence type="ECO:0000313" key="5">
    <source>
        <dbReference type="EMBL" id="CAK9096391.1"/>
    </source>
</evidence>
<dbReference type="SUPFAM" id="SSF54928">
    <property type="entry name" value="RNA-binding domain, RBD"/>
    <property type="match status" value="1"/>
</dbReference>